<reference evidence="8 9" key="1">
    <citation type="submission" date="2025-04" db="UniProtKB">
        <authorList>
            <consortium name="RefSeq"/>
        </authorList>
    </citation>
    <scope>IDENTIFICATION</scope>
</reference>
<dbReference type="GO" id="GO:0003723">
    <property type="term" value="F:RNA binding"/>
    <property type="evidence" value="ECO:0007669"/>
    <property type="project" value="InterPro"/>
</dbReference>
<dbReference type="GeneID" id="117364739"/>
<feature type="compositionally biased region" description="Basic and acidic residues" evidence="5">
    <location>
        <begin position="1260"/>
        <end position="1270"/>
    </location>
</feature>
<feature type="compositionally biased region" description="Polar residues" evidence="5">
    <location>
        <begin position="907"/>
        <end position="921"/>
    </location>
</feature>
<evidence type="ECO:0000313" key="8">
    <source>
        <dbReference type="RefSeq" id="XP_033810176.1"/>
    </source>
</evidence>
<feature type="compositionally biased region" description="Basic and acidic residues" evidence="5">
    <location>
        <begin position="1171"/>
        <end position="1188"/>
    </location>
</feature>
<evidence type="ECO:0000256" key="2">
    <source>
        <dbReference type="ARBA" id="ARBA00022664"/>
    </source>
</evidence>
<feature type="compositionally biased region" description="Basic and acidic residues" evidence="5">
    <location>
        <begin position="815"/>
        <end position="827"/>
    </location>
</feature>
<dbReference type="RefSeq" id="XP_033810176.1">
    <property type="nucleotide sequence ID" value="XM_033954285.1"/>
</dbReference>
<feature type="compositionally biased region" description="Basic and acidic residues" evidence="5">
    <location>
        <begin position="1149"/>
        <end position="1163"/>
    </location>
</feature>
<feature type="region of interest" description="Disordered" evidence="5">
    <location>
        <begin position="1014"/>
        <end position="1336"/>
    </location>
</feature>
<feature type="compositionally biased region" description="Polar residues" evidence="5">
    <location>
        <begin position="1221"/>
        <end position="1232"/>
    </location>
</feature>
<dbReference type="OrthoDB" id="10457930at2759"/>
<dbReference type="SMART" id="SM00648">
    <property type="entry name" value="SWAP"/>
    <property type="match status" value="2"/>
</dbReference>
<dbReference type="PROSITE" id="PS50128">
    <property type="entry name" value="SURP"/>
    <property type="match status" value="1"/>
</dbReference>
<dbReference type="InterPro" id="IPR000061">
    <property type="entry name" value="Surp"/>
</dbReference>
<comment type="subcellular location">
    <subcellularLocation>
        <location evidence="1">Nucleus</location>
    </subcellularLocation>
</comment>
<dbReference type="RefSeq" id="XP_033810177.1">
    <property type="nucleotide sequence ID" value="XM_033954286.1"/>
</dbReference>
<dbReference type="GO" id="GO:0006397">
    <property type="term" value="P:mRNA processing"/>
    <property type="evidence" value="ECO:0007669"/>
    <property type="project" value="UniProtKB-KW"/>
</dbReference>
<keyword evidence="3" id="KW-0508">mRNA splicing</keyword>
<dbReference type="PANTHER" id="PTHR23340:SF0">
    <property type="entry name" value="SURP AND G-PATCH DOMAIN-CONTAINING PROTEIN 1 ISOFORM X1"/>
    <property type="match status" value="1"/>
</dbReference>
<dbReference type="PANTHER" id="PTHR23340">
    <property type="entry name" value="ARGININE/SERINE RICH SPLICING FACTOR SF4/14"/>
    <property type="match status" value="1"/>
</dbReference>
<evidence type="ECO:0000259" key="6">
    <source>
        <dbReference type="PROSITE" id="PS50128"/>
    </source>
</evidence>
<dbReference type="GO" id="GO:0008380">
    <property type="term" value="P:RNA splicing"/>
    <property type="evidence" value="ECO:0007669"/>
    <property type="project" value="UniProtKB-KW"/>
</dbReference>
<feature type="region of interest" description="Disordered" evidence="5">
    <location>
        <begin position="156"/>
        <end position="186"/>
    </location>
</feature>
<feature type="compositionally biased region" description="Polar residues" evidence="5">
    <location>
        <begin position="743"/>
        <end position="759"/>
    </location>
</feature>
<dbReference type="Pfam" id="PF01805">
    <property type="entry name" value="Surp"/>
    <property type="match status" value="1"/>
</dbReference>
<accession>A0A6P8RZN9</accession>
<dbReference type="InterPro" id="IPR035967">
    <property type="entry name" value="SWAP/Surp_sf"/>
</dbReference>
<dbReference type="KEGG" id="gsh:117364739"/>
<dbReference type="Gene3D" id="1.10.10.790">
    <property type="entry name" value="Surp module"/>
    <property type="match status" value="2"/>
</dbReference>
<evidence type="ECO:0000313" key="7">
    <source>
        <dbReference type="Proteomes" id="UP000515159"/>
    </source>
</evidence>
<evidence type="ECO:0000256" key="5">
    <source>
        <dbReference type="SAM" id="MobiDB-lite"/>
    </source>
</evidence>
<feature type="region of interest" description="Disordered" evidence="5">
    <location>
        <begin position="743"/>
        <end position="929"/>
    </location>
</feature>
<dbReference type="InterPro" id="IPR040169">
    <property type="entry name" value="SUGP1/2"/>
</dbReference>
<feature type="compositionally biased region" description="Basic and acidic residues" evidence="5">
    <location>
        <begin position="835"/>
        <end position="861"/>
    </location>
</feature>
<gene>
    <name evidence="8 9" type="primary">LOC117364739</name>
</gene>
<sequence length="1336" mass="148169">MWGPDFLALVVYDLRAVWPDYKMASGRITREKFDAMVQEKVEMYGMSVDEAIKRTIQQCRFQGPPSRPSMRNEGDGRFSFDKPYWKDEFNPEPFPNMEFDSAYRRFQAGPQYGPSSLSPGEMGGHHMEHPRPSRPKFLCPEDRGKFYKSLNRVKREKPQVPAGDGQEGLSKTKKGHKKIKRTEPTEETDIMSKFGSQIIKWAGFNSIQNDSIFKEQHETLFKVDTESCAKTLAAYKCSIKEAQQDFCYFSFNNAKNAALRTPSIDNDLLSMLKDKNIIQSRNGFIELLNPIDKELMTVQARLLKAGIPLLMACNAFEIDQKTEGLKSTAQFSNALEKSISLCRKSLVLVGQTFAFVTSCRQEKILDLLGLSEKAPKPSGFPNLDDSALFGKEYLTYLKIWMESTGCNFKLKKEEQAIEGNSKTSIKQEMVESKECSVEEESTDLSESLLAEGKEVPVMKTSEDDKDNPILTAIKELNTLQPGEESQEMTILQAFKESLLKKEAGSAADTNGKEGTEIPFLEADAQGMGIPVLHTCTTGGMEIPVLQTREERIKHISPKPHYLRPSQVPQKPGSEQGQIQQLTSVRRGSTYKFAQTGANLRNLLTFPESQPKPSVCKANEDLQHLQTENLKAMETIDLLMNNAISTTMRGRYNDQDKPPFWFLFDESSMEYKYYRLKLAQFQRLRQVTVEIGIQTKLLKTERFGGGASKHKKVKRTSRTTQTVLSAAVMLQARRAQVSTKLKCSQSEQVKSKQKLSTTEGHLSKRCRPEKRSRSDSSRSSVALAKRQRSIKPKLIPTSGSSLPTTHKENYSSSSRASRERDSRSERRSLSGSSGSSRERSSTSKCHQSEKHTGAAPHKKDPSSKLSHVKSHNRSEEPSVAELTASSQKKSELAKSSEYLKTGIHPEQPSGTVKSSKGISTDSHASEPAVKSETLMATQLLGVDLKTMDTADKLAQFVAQVGPEIEKFSRENIANNPEFWFLNSRKSAAYRYYRMKVIEVCRAMGKSSYLEALKAQEDEVDRSDSESATEEPMILKQQQQEKSGPGLEESKIPETQEAPTKVQAPQLAVKTLQAPSPAQQAVLARQAQEASAPASPEAEEAPMSTSPEAEEATMPVSPEAENSSPLVISEAEQVPMETQGTPTPAPTETEGEQRKEIVMEERELETYTDEPELGLKELKPEETDLIKSEVEFEESSSQPSEDTEMKVESGDEAAVAPDDDSPPLSQDATANTFGPVTRKRGSRPLQQPAGSPKPIEEAQVEDPARTSSEKPRGRPGRPRRTKLDALESDSKPESSPGMALRKKGAKESPTSASAVKLGSASSGEGLGVAGSESMDDTL</sequence>
<evidence type="ECO:0000256" key="1">
    <source>
        <dbReference type="ARBA" id="ARBA00004123"/>
    </source>
</evidence>
<dbReference type="GO" id="GO:0005654">
    <property type="term" value="C:nucleoplasm"/>
    <property type="evidence" value="ECO:0007669"/>
    <property type="project" value="TreeGrafter"/>
</dbReference>
<name>A0A6P8RZN9_GEOSA</name>
<evidence type="ECO:0000256" key="4">
    <source>
        <dbReference type="ARBA" id="ARBA00023242"/>
    </source>
</evidence>
<evidence type="ECO:0000256" key="3">
    <source>
        <dbReference type="ARBA" id="ARBA00023187"/>
    </source>
</evidence>
<feature type="region of interest" description="Disordered" evidence="5">
    <location>
        <begin position="110"/>
        <end position="138"/>
    </location>
</feature>
<feature type="compositionally biased region" description="Low complexity" evidence="5">
    <location>
        <begin position="1087"/>
        <end position="1105"/>
    </location>
</feature>
<feature type="domain" description="SURP motif" evidence="6">
    <location>
        <begin position="948"/>
        <end position="991"/>
    </location>
</feature>
<dbReference type="SUPFAM" id="SSF109905">
    <property type="entry name" value="Surp module (SWAP domain)"/>
    <property type="match status" value="2"/>
</dbReference>
<keyword evidence="4" id="KW-0539">Nucleus</keyword>
<keyword evidence="2" id="KW-0507">mRNA processing</keyword>
<feature type="compositionally biased region" description="Low complexity" evidence="5">
    <location>
        <begin position="1135"/>
        <end position="1146"/>
    </location>
</feature>
<organism evidence="7 8">
    <name type="scientific">Geotrypetes seraphini</name>
    <name type="common">Gaboon caecilian</name>
    <name type="synonym">Caecilia seraphini</name>
    <dbReference type="NCBI Taxonomy" id="260995"/>
    <lineage>
        <taxon>Eukaryota</taxon>
        <taxon>Metazoa</taxon>
        <taxon>Chordata</taxon>
        <taxon>Craniata</taxon>
        <taxon>Vertebrata</taxon>
        <taxon>Euteleostomi</taxon>
        <taxon>Amphibia</taxon>
        <taxon>Gymnophiona</taxon>
        <taxon>Geotrypetes</taxon>
    </lineage>
</organism>
<proteinExistence type="predicted"/>
<protein>
    <submittedName>
        <fullName evidence="8 9">Uncharacterized protein LOC117364739 isoform X1</fullName>
    </submittedName>
</protein>
<keyword evidence="7" id="KW-1185">Reference proteome</keyword>
<evidence type="ECO:0000313" key="9">
    <source>
        <dbReference type="RefSeq" id="XP_033810177.1"/>
    </source>
</evidence>
<feature type="compositionally biased region" description="Basic and acidic residues" evidence="5">
    <location>
        <begin position="1279"/>
        <end position="1290"/>
    </location>
</feature>
<dbReference type="Proteomes" id="UP000515159">
    <property type="component" value="Chromosome 8"/>
</dbReference>
<feature type="compositionally biased region" description="Basic and acidic residues" evidence="5">
    <location>
        <begin position="1014"/>
        <end position="1023"/>
    </location>
</feature>
<feature type="compositionally biased region" description="Basic residues" evidence="5">
    <location>
        <begin position="171"/>
        <end position="180"/>
    </location>
</feature>